<comment type="caution">
    <text evidence="8">The sequence shown here is derived from an EMBL/GenBank/DDBJ whole genome shotgun (WGS) entry which is preliminary data.</text>
</comment>
<dbReference type="InterPro" id="IPR013551">
    <property type="entry name" value="YicC-like_C"/>
</dbReference>
<dbReference type="GO" id="GO:0016787">
    <property type="term" value="F:hydrolase activity"/>
    <property type="evidence" value="ECO:0007669"/>
    <property type="project" value="UniProtKB-KW"/>
</dbReference>
<keyword evidence="4" id="KW-0378">Hydrolase</keyword>
<evidence type="ECO:0000256" key="4">
    <source>
        <dbReference type="ARBA" id="ARBA00022801"/>
    </source>
</evidence>
<feature type="domain" description="Endoribonuclease YicC-like N-terminal" evidence="6">
    <location>
        <begin position="2"/>
        <end position="156"/>
    </location>
</feature>
<dbReference type="RefSeq" id="WP_160197371.1">
    <property type="nucleotide sequence ID" value="NZ_QXXA01000009.1"/>
</dbReference>
<dbReference type="GO" id="GO:0004521">
    <property type="term" value="F:RNA endonuclease activity"/>
    <property type="evidence" value="ECO:0007669"/>
    <property type="project" value="InterPro"/>
</dbReference>
<evidence type="ECO:0000259" key="6">
    <source>
        <dbReference type="Pfam" id="PF03755"/>
    </source>
</evidence>
<protein>
    <submittedName>
        <fullName evidence="8">YicC family protein</fullName>
    </submittedName>
</protein>
<gene>
    <name evidence="8" type="ORF">D3Z33_08510</name>
</gene>
<dbReference type="PANTHER" id="PTHR30636:SF3">
    <property type="entry name" value="UPF0701 PROTEIN YICC"/>
    <property type="match status" value="1"/>
</dbReference>
<reference evidence="8 9" key="1">
    <citation type="submission" date="2018-08" db="EMBL/GenBank/DDBJ databases">
        <title>Murine metabolic-syndrome-specific gut microbial biobank.</title>
        <authorList>
            <person name="Liu C."/>
        </authorList>
    </citation>
    <scope>NUCLEOTIDE SEQUENCE [LARGE SCALE GENOMIC DNA]</scope>
    <source>
        <strain evidence="8 9">583</strain>
    </source>
</reference>
<dbReference type="EMBL" id="QXXA01000009">
    <property type="protein sequence ID" value="NBI06893.1"/>
    <property type="molecule type" value="Genomic_DNA"/>
</dbReference>
<evidence type="ECO:0000256" key="5">
    <source>
        <dbReference type="ARBA" id="ARBA00035648"/>
    </source>
</evidence>
<evidence type="ECO:0000313" key="8">
    <source>
        <dbReference type="EMBL" id="NBI06893.1"/>
    </source>
</evidence>
<dbReference type="InterPro" id="IPR013527">
    <property type="entry name" value="YicC-like_N"/>
</dbReference>
<organism evidence="8 9">
    <name type="scientific">Senegalia massiliensis</name>
    <dbReference type="NCBI Taxonomy" id="1720316"/>
    <lineage>
        <taxon>Bacteria</taxon>
        <taxon>Bacillati</taxon>
        <taxon>Bacillota</taxon>
        <taxon>Clostridia</taxon>
        <taxon>Eubacteriales</taxon>
        <taxon>Clostridiaceae</taxon>
        <taxon>Senegalia</taxon>
    </lineage>
</organism>
<comment type="similarity">
    <text evidence="5">Belongs to the YicC/YloC family.</text>
</comment>
<feature type="domain" description="Endoribonuclease YicC-like C-terminal" evidence="7">
    <location>
        <begin position="173"/>
        <end position="293"/>
    </location>
</feature>
<evidence type="ECO:0000256" key="3">
    <source>
        <dbReference type="ARBA" id="ARBA00022759"/>
    </source>
</evidence>
<dbReference type="PANTHER" id="PTHR30636">
    <property type="entry name" value="UPF0701 PROTEIN YICC"/>
    <property type="match status" value="1"/>
</dbReference>
<keyword evidence="3" id="KW-0255">Endonuclease</keyword>
<dbReference type="Pfam" id="PF08340">
    <property type="entry name" value="YicC-like_C"/>
    <property type="match status" value="1"/>
</dbReference>
<dbReference type="InterPro" id="IPR005229">
    <property type="entry name" value="YicC/YloC-like"/>
</dbReference>
<dbReference type="AlphaFoldDB" id="A0A845R2V5"/>
<name>A0A845R2V5_9CLOT</name>
<evidence type="ECO:0000259" key="7">
    <source>
        <dbReference type="Pfam" id="PF08340"/>
    </source>
</evidence>
<comment type="cofactor">
    <cofactor evidence="1">
        <name>a divalent metal cation</name>
        <dbReference type="ChEBI" id="CHEBI:60240"/>
    </cofactor>
</comment>
<keyword evidence="2" id="KW-0540">Nuclease</keyword>
<proteinExistence type="inferred from homology"/>
<evidence type="ECO:0000256" key="2">
    <source>
        <dbReference type="ARBA" id="ARBA00022722"/>
    </source>
</evidence>
<evidence type="ECO:0000313" key="9">
    <source>
        <dbReference type="Proteomes" id="UP000467132"/>
    </source>
</evidence>
<dbReference type="Pfam" id="PF03755">
    <property type="entry name" value="YicC-like_N"/>
    <property type="match status" value="1"/>
</dbReference>
<dbReference type="NCBIfam" id="TIGR00255">
    <property type="entry name" value="YicC/YloC family endoribonuclease"/>
    <property type="match status" value="1"/>
</dbReference>
<dbReference type="Proteomes" id="UP000467132">
    <property type="component" value="Unassembled WGS sequence"/>
</dbReference>
<accession>A0A845R2V5</accession>
<keyword evidence="9" id="KW-1185">Reference proteome</keyword>
<sequence>MVKSMTGFGRGENKDEKIQFNVEIKSVNHRYNDTIIRMPRHLSYLEEKIKKIIKKRIKRGRVEVYINLENIGESDLEVNVNLNLAKSYKEALDLLNQDLNLDDPIKLESITKYPDIINVEKKEESEDVIWNVLSVAVEDSVKDIYSMRCEEGKKLAHDIKKRLDYIKGLNFKIEDRSPLVVEEYKLKLENRINDLLDNSVEVDESKLANEVAYFADKANITEEIVRLDSHITQLIETLNLDDAIGRKLDFLIQEMNREANTMGSKVGDIEITKYVVEIKSELEKIREQVQNIE</sequence>
<evidence type="ECO:0000256" key="1">
    <source>
        <dbReference type="ARBA" id="ARBA00001968"/>
    </source>
</evidence>
<dbReference type="OrthoDB" id="9771229at2"/>